<evidence type="ECO:0000313" key="2">
    <source>
        <dbReference type="EMBL" id="GBP82459.1"/>
    </source>
</evidence>
<dbReference type="EMBL" id="BGZK01001566">
    <property type="protein sequence ID" value="GBP82459.1"/>
    <property type="molecule type" value="Genomic_DNA"/>
</dbReference>
<feature type="region of interest" description="Disordered" evidence="1">
    <location>
        <begin position="50"/>
        <end position="74"/>
    </location>
</feature>
<feature type="region of interest" description="Disordered" evidence="1">
    <location>
        <begin position="1"/>
        <end position="28"/>
    </location>
</feature>
<protein>
    <submittedName>
        <fullName evidence="2">Uncharacterized protein</fullName>
    </submittedName>
</protein>
<accession>A0A4C1Z6B5</accession>
<proteinExistence type="predicted"/>
<sequence length="644" mass="72574">MTTFGVNGKSSRRDVPWGVSLAPPDNSPNYSRQLSEQLVLFVMVSKTGRSTSSNMAEPGDGRLNVNQPDESKPPELSFTELNANRKLTSVFCASVVFPLVQRAHLCAIDKLAAGALFGFARLFVKRPHTTAYHRGFPTLRHLYMAPAVLKLVRQLCRSRRHLTSDNDARRLSPAMDLSSALLNESPPLRVPDDAPIKRWITQLNRVRLMLHVFSSELQHSSSHLVVLPGKFSGVLTMDNWKSGGDRVVKSVASNQKVSRSILITSVLTTEFTTKIKSSKAHLAHGLRHCDLIGDDGHFQPKKTCLRTSLCDAAAIARRGHDVACALYRRHKHSSTDSENIRSIDVMSFYATVGTLLQVCSLAFVLDFRSTVTQEDQKYIQATNIGQRRDADIRQFTTAIDFSVDYNRRSAICAWYTDSRPYRIDRPGSWPSIGRPFKTIKGEAVHNTRTTFFHPRLKKVSSLKRRNDCSGVCMSKCPRVTRKKRLQKPMSCDTQRNAHDKVRARGVGEMRCDGADTLHGLRTARPVTIRKLSPKAYFLTDNRTLIWSAREGGASSPTPRRYVEDNVPRLDLYGAMSVRRVDAHCKNMWILLDSRGIHILESRMMSSELDRRQKRNPIGNRIGTRLGIESGIEIRIMTDRVIDRI</sequence>
<name>A0A4C1Z6B5_EUMVA</name>
<gene>
    <name evidence="2" type="ORF">EVAR_99459_1</name>
</gene>
<organism evidence="2 3">
    <name type="scientific">Eumeta variegata</name>
    <name type="common">Bagworm moth</name>
    <name type="synonym">Eumeta japonica</name>
    <dbReference type="NCBI Taxonomy" id="151549"/>
    <lineage>
        <taxon>Eukaryota</taxon>
        <taxon>Metazoa</taxon>
        <taxon>Ecdysozoa</taxon>
        <taxon>Arthropoda</taxon>
        <taxon>Hexapoda</taxon>
        <taxon>Insecta</taxon>
        <taxon>Pterygota</taxon>
        <taxon>Neoptera</taxon>
        <taxon>Endopterygota</taxon>
        <taxon>Lepidoptera</taxon>
        <taxon>Glossata</taxon>
        <taxon>Ditrysia</taxon>
        <taxon>Tineoidea</taxon>
        <taxon>Psychidae</taxon>
        <taxon>Oiketicinae</taxon>
        <taxon>Eumeta</taxon>
    </lineage>
</organism>
<dbReference type="AlphaFoldDB" id="A0A4C1Z6B5"/>
<evidence type="ECO:0000256" key="1">
    <source>
        <dbReference type="SAM" id="MobiDB-lite"/>
    </source>
</evidence>
<keyword evidence="3" id="KW-1185">Reference proteome</keyword>
<evidence type="ECO:0000313" key="3">
    <source>
        <dbReference type="Proteomes" id="UP000299102"/>
    </source>
</evidence>
<comment type="caution">
    <text evidence="2">The sequence shown here is derived from an EMBL/GenBank/DDBJ whole genome shotgun (WGS) entry which is preliminary data.</text>
</comment>
<dbReference type="Proteomes" id="UP000299102">
    <property type="component" value="Unassembled WGS sequence"/>
</dbReference>
<reference evidence="2 3" key="1">
    <citation type="journal article" date="2019" name="Commun. Biol.">
        <title>The bagworm genome reveals a unique fibroin gene that provides high tensile strength.</title>
        <authorList>
            <person name="Kono N."/>
            <person name="Nakamura H."/>
            <person name="Ohtoshi R."/>
            <person name="Tomita M."/>
            <person name="Numata K."/>
            <person name="Arakawa K."/>
        </authorList>
    </citation>
    <scope>NUCLEOTIDE SEQUENCE [LARGE SCALE GENOMIC DNA]</scope>
</reference>